<accession>A0ABX1ZEH2</accession>
<gene>
    <name evidence="2" type="ORF">GC097_00440</name>
</gene>
<feature type="domain" description="DUF4376" evidence="1">
    <location>
        <begin position="71"/>
        <end position="178"/>
    </location>
</feature>
<comment type="caution">
    <text evidence="2">The sequence shown here is derived from an EMBL/GenBank/DDBJ whole genome shotgun (WGS) entry which is preliminary data.</text>
</comment>
<proteinExistence type="predicted"/>
<evidence type="ECO:0000259" key="1">
    <source>
        <dbReference type="Pfam" id="PF14301"/>
    </source>
</evidence>
<keyword evidence="3" id="KW-1185">Reference proteome</keyword>
<name>A0ABX1ZEH2_9BACL</name>
<evidence type="ECO:0000313" key="3">
    <source>
        <dbReference type="Proteomes" id="UP000618579"/>
    </source>
</evidence>
<protein>
    <submittedName>
        <fullName evidence="2">DUF4376 domain-containing protein</fullName>
    </submittedName>
</protein>
<dbReference type="EMBL" id="WHNZ01000004">
    <property type="protein sequence ID" value="NOU98494.1"/>
    <property type="molecule type" value="Genomic_DNA"/>
</dbReference>
<reference evidence="2 3" key="1">
    <citation type="submission" date="2019-10" db="EMBL/GenBank/DDBJ databases">
        <title>Description of Paenibacillus pedi sp. nov.</title>
        <authorList>
            <person name="Carlier A."/>
            <person name="Qi S."/>
        </authorList>
    </citation>
    <scope>NUCLEOTIDE SEQUENCE [LARGE SCALE GENOMIC DNA]</scope>
    <source>
        <strain evidence="2 3">LMG 31457</strain>
    </source>
</reference>
<dbReference type="Proteomes" id="UP000618579">
    <property type="component" value="Unassembled WGS sequence"/>
</dbReference>
<dbReference type="RefSeq" id="WP_171681381.1">
    <property type="nucleotide sequence ID" value="NZ_WHNZ01000004.1"/>
</dbReference>
<sequence length="180" mass="19946">MYSIDNGNVYWSADGETKVIGPETRTITERIDNDTVEDISYTFDLELSEYVEQSRETRNEPDLSVKSPLELKLAELNVACNATILAGFASNALGSQHTYDFDYDAQINLGGMLNAITAGLVTESFMWKASGVPQLHTPNVFKAVFADGLAHKNSLIERYWTLKASVLAAETSEEIDAIKW</sequence>
<organism evidence="2 3">
    <name type="scientific">Paenibacillus planticolens</name>
    <dbReference type="NCBI Taxonomy" id="2654976"/>
    <lineage>
        <taxon>Bacteria</taxon>
        <taxon>Bacillati</taxon>
        <taxon>Bacillota</taxon>
        <taxon>Bacilli</taxon>
        <taxon>Bacillales</taxon>
        <taxon>Paenibacillaceae</taxon>
        <taxon>Paenibacillus</taxon>
    </lineage>
</organism>
<dbReference type="Pfam" id="PF14301">
    <property type="entry name" value="DUF4376"/>
    <property type="match status" value="1"/>
</dbReference>
<dbReference type="InterPro" id="IPR025484">
    <property type="entry name" value="DUF4376"/>
</dbReference>
<evidence type="ECO:0000313" key="2">
    <source>
        <dbReference type="EMBL" id="NOU98494.1"/>
    </source>
</evidence>